<evidence type="ECO:0000313" key="1">
    <source>
        <dbReference type="EMBL" id="RAH46479.1"/>
    </source>
</evidence>
<name>A0ACD1GB49_9EURO</name>
<protein>
    <submittedName>
        <fullName evidence="1">Uncharacterized protein</fullName>
    </submittedName>
</protein>
<gene>
    <name evidence="1" type="ORF">BO95DRAFT_101984</name>
</gene>
<dbReference type="Proteomes" id="UP000249057">
    <property type="component" value="Unassembled WGS sequence"/>
</dbReference>
<accession>A0ACD1GB49</accession>
<reference evidence="1" key="1">
    <citation type="submission" date="2018-02" db="EMBL/GenBank/DDBJ databases">
        <title>The genomes of Aspergillus section Nigri reveals drivers in fungal speciation.</title>
        <authorList>
            <consortium name="DOE Joint Genome Institute"/>
            <person name="Vesth T.C."/>
            <person name="Nybo J."/>
            <person name="Theobald S."/>
            <person name="Brandl J."/>
            <person name="Frisvad J.C."/>
            <person name="Nielsen K.F."/>
            <person name="Lyhne E.K."/>
            <person name="Kogle M.E."/>
            <person name="Kuo A."/>
            <person name="Riley R."/>
            <person name="Clum A."/>
            <person name="Nolan M."/>
            <person name="Lipzen A."/>
            <person name="Salamov A."/>
            <person name="Henrissat B."/>
            <person name="Wiebenga A."/>
            <person name="De vries R.P."/>
            <person name="Grigoriev I.V."/>
            <person name="Mortensen U.H."/>
            <person name="Andersen M.R."/>
            <person name="Baker S.E."/>
        </authorList>
    </citation>
    <scope>NUCLEOTIDE SEQUENCE</scope>
    <source>
        <strain evidence="1">CBS 621.78</strain>
    </source>
</reference>
<evidence type="ECO:0000313" key="2">
    <source>
        <dbReference type="Proteomes" id="UP000249057"/>
    </source>
</evidence>
<sequence length="134" mass="14281">MKGVLTACLVLFNLPRSVGSIYDGMVPLDHPFDLCSTVQPAISSCVFSAFWVLRRKPPPGLELLFVSCVLLSTHGGLWGVFPRPVGNCLGSMGTTKGTIARGLFDSVAFGLCCTRISGLDLIDSASVTLYVRAQ</sequence>
<organism evidence="1 2">
    <name type="scientific">Aspergillus brunneoviolaceus CBS 621.78</name>
    <dbReference type="NCBI Taxonomy" id="1450534"/>
    <lineage>
        <taxon>Eukaryota</taxon>
        <taxon>Fungi</taxon>
        <taxon>Dikarya</taxon>
        <taxon>Ascomycota</taxon>
        <taxon>Pezizomycotina</taxon>
        <taxon>Eurotiomycetes</taxon>
        <taxon>Eurotiomycetidae</taxon>
        <taxon>Eurotiales</taxon>
        <taxon>Aspergillaceae</taxon>
        <taxon>Aspergillus</taxon>
        <taxon>Aspergillus subgen. Circumdati</taxon>
    </lineage>
</organism>
<dbReference type="EMBL" id="KZ825336">
    <property type="protein sequence ID" value="RAH46479.1"/>
    <property type="molecule type" value="Genomic_DNA"/>
</dbReference>
<keyword evidence="2" id="KW-1185">Reference proteome</keyword>
<proteinExistence type="predicted"/>